<proteinExistence type="predicted"/>
<accession>A0A1G6RI19</accession>
<evidence type="ECO:0000256" key="1">
    <source>
        <dbReference type="SAM" id="SignalP"/>
    </source>
</evidence>
<sequence length="322" mass="33716">MRTLRIVGAVAVAVLAANVVTTPAAAAGEPTRTLNTVDELSCVFSTTTGESVFLQASGDSLSGDSGSSFFVEDEDYQLVLQGWEGTATFGPRFTAEITAKDPSTGGSVGTATFAADVAQAEPVVQQVDERDGNIRTTGTITTSEFTFSQVSASVPGLSPISDELSCSGSRIVFDLRSTNPAMHVVRSRDFNSDICTLAGIADAAVLLSGNSRTAPYAEVVVDDGVNPLEAQGDVVVRGNRGRLEAPLVEVGTGETVAQLTLSLELTRAGAPSTTIERDGRSRVIDTDTPYWAHVGVETSDGRRGEVTCAAEEEVRTTMTSRR</sequence>
<organism evidence="2 3">
    <name type="scientific">Auraticoccus monumenti</name>
    <dbReference type="NCBI Taxonomy" id="675864"/>
    <lineage>
        <taxon>Bacteria</taxon>
        <taxon>Bacillati</taxon>
        <taxon>Actinomycetota</taxon>
        <taxon>Actinomycetes</taxon>
        <taxon>Propionibacteriales</taxon>
        <taxon>Propionibacteriaceae</taxon>
        <taxon>Auraticoccus</taxon>
    </lineage>
</organism>
<gene>
    <name evidence="2" type="ORF">SAMN04489747_0032</name>
</gene>
<evidence type="ECO:0000313" key="2">
    <source>
        <dbReference type="EMBL" id="SDD04272.1"/>
    </source>
</evidence>
<dbReference type="Proteomes" id="UP000198546">
    <property type="component" value="Chromosome i"/>
</dbReference>
<evidence type="ECO:0000313" key="3">
    <source>
        <dbReference type="Proteomes" id="UP000198546"/>
    </source>
</evidence>
<keyword evidence="3" id="KW-1185">Reference proteome</keyword>
<reference evidence="2 3" key="1">
    <citation type="submission" date="2016-10" db="EMBL/GenBank/DDBJ databases">
        <authorList>
            <person name="de Groot N.N."/>
        </authorList>
    </citation>
    <scope>NUCLEOTIDE SEQUENCE [LARGE SCALE GENOMIC DNA]</scope>
    <source>
        <strain evidence="2 3">MON 2.2</strain>
    </source>
</reference>
<name>A0A1G6RI19_9ACTN</name>
<dbReference type="OrthoDB" id="3790655at2"/>
<feature type="signal peptide" evidence="1">
    <location>
        <begin position="1"/>
        <end position="26"/>
    </location>
</feature>
<keyword evidence="1" id="KW-0732">Signal</keyword>
<dbReference type="EMBL" id="LT629688">
    <property type="protein sequence ID" value="SDD04272.1"/>
    <property type="molecule type" value="Genomic_DNA"/>
</dbReference>
<protein>
    <submittedName>
        <fullName evidence="2">Uncharacterized protein</fullName>
    </submittedName>
</protein>
<dbReference type="RefSeq" id="WP_090589484.1">
    <property type="nucleotide sequence ID" value="NZ_LT629688.1"/>
</dbReference>
<dbReference type="AlphaFoldDB" id="A0A1G6RI19"/>
<feature type="chain" id="PRO_5009240186" evidence="1">
    <location>
        <begin position="27"/>
        <end position="322"/>
    </location>
</feature>